<keyword evidence="2" id="KW-1185">Reference proteome</keyword>
<dbReference type="PROSITE" id="PS51257">
    <property type="entry name" value="PROKAR_LIPOPROTEIN"/>
    <property type="match status" value="1"/>
</dbReference>
<protein>
    <submittedName>
        <fullName evidence="1">Outer membrane liproprotein</fullName>
    </submittedName>
</protein>
<proteinExistence type="predicted"/>
<dbReference type="Proteomes" id="UP000194309">
    <property type="component" value="Chromosome"/>
</dbReference>
<accession>A0A381DAU7</accession>
<gene>
    <name evidence="1" type="primary">mapA</name>
    <name evidence="1" type="ORF">CIGN_1382</name>
</gene>
<evidence type="ECO:0000313" key="2">
    <source>
        <dbReference type="Proteomes" id="UP000194309"/>
    </source>
</evidence>
<dbReference type="EMBL" id="CP018788">
    <property type="protein sequence ID" value="ARQ99636.1"/>
    <property type="molecule type" value="Genomic_DNA"/>
</dbReference>
<sequence>MRSILVLILAMILGGCAVSNNTQTNQEQKPKQTLFRIDAKCEPCSQRGYETLIDGKLYRSDVAINCCENIRTIDTSAALKKVYIHKVIDLIETQKLIKINGKYIKFDKNFAKVFYETLAAELEARGIYVASDGDSPYTYRVQFEFDNIKSIYSPGANYLNSKLFGTLKIKNINKNRTLYITTTQNVSDLSVSKIDDFDLYMNLLIKQSANKVAQEISKL</sequence>
<dbReference type="OrthoDB" id="5359329at2"/>
<name>A0A1X9STQ1_9BACT</name>
<evidence type="ECO:0000313" key="1">
    <source>
        <dbReference type="EMBL" id="ARQ99636.1"/>
    </source>
</evidence>
<reference evidence="1 2" key="1">
    <citation type="journal article" date="2017" name="Genome Biol. Evol.">
        <title>Comparative Genomic Analysis Identifies a Campylobacter Clade Deficient in Selenium Metabolism.</title>
        <authorList>
            <person name="Miller W.G."/>
            <person name="Yee E."/>
            <person name="Lopes B.S."/>
            <person name="Chapman M.H."/>
            <person name="Huynh S."/>
            <person name="Bono J.L."/>
            <person name="Parker C.T."/>
            <person name="Strachan N.J.C."/>
            <person name="Forbes K.J."/>
        </authorList>
    </citation>
    <scope>NUCLEOTIDE SEQUENCE [LARGE SCALE GENOMIC DNA]</scope>
    <source>
        <strain evidence="1 2">NCTC 13003</strain>
    </source>
</reference>
<dbReference type="STRING" id="1660064.CIGN_1382"/>
<dbReference type="KEGG" id="cdev:CIGN_1382"/>
<accession>A0A1X9STQ1</accession>
<organism evidence="1 2">
    <name type="scientific">Campylobacter devanensis</name>
    <dbReference type="NCBI Taxonomy" id="3161138"/>
    <lineage>
        <taxon>Bacteria</taxon>
        <taxon>Pseudomonadati</taxon>
        <taxon>Campylobacterota</taxon>
        <taxon>Epsilonproteobacteria</taxon>
        <taxon>Campylobacterales</taxon>
        <taxon>Campylobacteraceae</taxon>
        <taxon>Campylobacter</taxon>
    </lineage>
</organism>
<dbReference type="AlphaFoldDB" id="A0A1X9STQ1"/>